<protein>
    <submittedName>
        <fullName evidence="2">24700_t:CDS:1</fullName>
    </submittedName>
</protein>
<organism evidence="2 3">
    <name type="scientific">Gigaspora margarita</name>
    <dbReference type="NCBI Taxonomy" id="4874"/>
    <lineage>
        <taxon>Eukaryota</taxon>
        <taxon>Fungi</taxon>
        <taxon>Fungi incertae sedis</taxon>
        <taxon>Mucoromycota</taxon>
        <taxon>Glomeromycotina</taxon>
        <taxon>Glomeromycetes</taxon>
        <taxon>Diversisporales</taxon>
        <taxon>Gigasporaceae</taxon>
        <taxon>Gigaspora</taxon>
    </lineage>
</organism>
<accession>A0ABN7X349</accession>
<comment type="caution">
    <text evidence="2">The sequence shown here is derived from an EMBL/GenBank/DDBJ whole genome shotgun (WGS) entry which is preliminary data.</text>
</comment>
<reference evidence="2 3" key="1">
    <citation type="submission" date="2021-06" db="EMBL/GenBank/DDBJ databases">
        <authorList>
            <person name="Kallberg Y."/>
            <person name="Tangrot J."/>
            <person name="Rosling A."/>
        </authorList>
    </citation>
    <scope>NUCLEOTIDE SEQUENCE [LARGE SCALE GENOMIC DNA]</scope>
    <source>
        <strain evidence="2 3">120-4 pot B 10/14</strain>
    </source>
</reference>
<evidence type="ECO:0000256" key="1">
    <source>
        <dbReference type="SAM" id="Phobius"/>
    </source>
</evidence>
<feature type="transmembrane region" description="Helical" evidence="1">
    <location>
        <begin position="20"/>
        <end position="39"/>
    </location>
</feature>
<keyword evidence="1" id="KW-0812">Transmembrane</keyword>
<name>A0ABN7X349_GIGMA</name>
<feature type="non-terminal residue" evidence="2">
    <location>
        <position position="1"/>
    </location>
</feature>
<sequence length="40" mass="4414">VLDSYGFDKISETETLVTSLFGISVTSSFSMFCINNSILF</sequence>
<keyword evidence="1" id="KW-0472">Membrane</keyword>
<dbReference type="Proteomes" id="UP000789901">
    <property type="component" value="Unassembled WGS sequence"/>
</dbReference>
<keyword evidence="3" id="KW-1185">Reference proteome</keyword>
<evidence type="ECO:0000313" key="2">
    <source>
        <dbReference type="EMBL" id="CAG8846052.1"/>
    </source>
</evidence>
<evidence type="ECO:0000313" key="3">
    <source>
        <dbReference type="Proteomes" id="UP000789901"/>
    </source>
</evidence>
<keyword evidence="1" id="KW-1133">Transmembrane helix</keyword>
<gene>
    <name evidence="2" type="ORF">GMARGA_LOCUS37971</name>
</gene>
<proteinExistence type="predicted"/>
<dbReference type="EMBL" id="CAJVQB010081950">
    <property type="protein sequence ID" value="CAG8846052.1"/>
    <property type="molecule type" value="Genomic_DNA"/>
</dbReference>
<feature type="non-terminal residue" evidence="2">
    <location>
        <position position="40"/>
    </location>
</feature>